<keyword evidence="2" id="KW-1185">Reference proteome</keyword>
<accession>A0ACB8QH22</accession>
<reference evidence="1" key="1">
    <citation type="submission" date="2021-02" db="EMBL/GenBank/DDBJ databases">
        <authorList>
            <consortium name="DOE Joint Genome Institute"/>
            <person name="Ahrendt S."/>
            <person name="Looney B.P."/>
            <person name="Miyauchi S."/>
            <person name="Morin E."/>
            <person name="Drula E."/>
            <person name="Courty P.E."/>
            <person name="Chicoki N."/>
            <person name="Fauchery L."/>
            <person name="Kohler A."/>
            <person name="Kuo A."/>
            <person name="Labutti K."/>
            <person name="Pangilinan J."/>
            <person name="Lipzen A."/>
            <person name="Riley R."/>
            <person name="Andreopoulos W."/>
            <person name="He G."/>
            <person name="Johnson J."/>
            <person name="Barry K.W."/>
            <person name="Grigoriev I.V."/>
            <person name="Nagy L."/>
            <person name="Hibbett D."/>
            <person name="Henrissat B."/>
            <person name="Matheny P.B."/>
            <person name="Labbe J."/>
            <person name="Martin F."/>
        </authorList>
    </citation>
    <scope>NUCLEOTIDE SEQUENCE</scope>
    <source>
        <strain evidence="1">EC-137</strain>
    </source>
</reference>
<dbReference type="EMBL" id="MU273602">
    <property type="protein sequence ID" value="KAI0030858.1"/>
    <property type="molecule type" value="Genomic_DNA"/>
</dbReference>
<organism evidence="1 2">
    <name type="scientific">Vararia minispora EC-137</name>
    <dbReference type="NCBI Taxonomy" id="1314806"/>
    <lineage>
        <taxon>Eukaryota</taxon>
        <taxon>Fungi</taxon>
        <taxon>Dikarya</taxon>
        <taxon>Basidiomycota</taxon>
        <taxon>Agaricomycotina</taxon>
        <taxon>Agaricomycetes</taxon>
        <taxon>Russulales</taxon>
        <taxon>Lachnocladiaceae</taxon>
        <taxon>Vararia</taxon>
    </lineage>
</organism>
<reference evidence="1" key="2">
    <citation type="journal article" date="2022" name="New Phytol.">
        <title>Evolutionary transition to the ectomycorrhizal habit in the genomes of a hyperdiverse lineage of mushroom-forming fungi.</title>
        <authorList>
            <person name="Looney B."/>
            <person name="Miyauchi S."/>
            <person name="Morin E."/>
            <person name="Drula E."/>
            <person name="Courty P.E."/>
            <person name="Kohler A."/>
            <person name="Kuo A."/>
            <person name="LaButti K."/>
            <person name="Pangilinan J."/>
            <person name="Lipzen A."/>
            <person name="Riley R."/>
            <person name="Andreopoulos W."/>
            <person name="He G."/>
            <person name="Johnson J."/>
            <person name="Nolan M."/>
            <person name="Tritt A."/>
            <person name="Barry K.W."/>
            <person name="Grigoriev I.V."/>
            <person name="Nagy L.G."/>
            <person name="Hibbett D."/>
            <person name="Henrissat B."/>
            <person name="Matheny P.B."/>
            <person name="Labbe J."/>
            <person name="Martin F.M."/>
        </authorList>
    </citation>
    <scope>NUCLEOTIDE SEQUENCE</scope>
    <source>
        <strain evidence="1">EC-137</strain>
    </source>
</reference>
<evidence type="ECO:0000313" key="2">
    <source>
        <dbReference type="Proteomes" id="UP000814128"/>
    </source>
</evidence>
<evidence type="ECO:0000313" key="1">
    <source>
        <dbReference type="EMBL" id="KAI0030858.1"/>
    </source>
</evidence>
<dbReference type="Proteomes" id="UP000814128">
    <property type="component" value="Unassembled WGS sequence"/>
</dbReference>
<protein>
    <submittedName>
        <fullName evidence="1">Nucleotide-diphospho-sugar transferase</fullName>
    </submittedName>
</protein>
<keyword evidence="1" id="KW-0808">Transferase</keyword>
<gene>
    <name evidence="1" type="ORF">K488DRAFT_79383</name>
</gene>
<comment type="caution">
    <text evidence="1">The sequence shown here is derived from an EMBL/GenBank/DDBJ whole genome shotgun (WGS) entry which is preliminary data.</text>
</comment>
<proteinExistence type="predicted"/>
<sequence>MALDFDPAPPNLQSREFLAVVLAGHGNQLSPLTNDNGDEPCPKALLPIANLPLIDYPLAWLELSGITDVLLVCPARHRAALSHHITSSTSYPSLAVDIHAYDDADADLGTAGVLRSLAPRIRRDFVLLPCDLIPPADLPLVRVLDTFRLGDALLASCWISRRADLAGAAPDEWGARAQKTPIVWDKLSASLLHVDAPDVGEPTEEFELRMGLVTKYPRTTLSSEYTDTHVYVCKRAVLELLLLKPSFESFRDEFVPWLCKLQYQRTKQAKYAHVLHTPADPDPALALRHATLGPLTAAGTGLSTDDTPSPSTRGTLLSAPPSPTRPTARATLPPMRVALLAHATGAFATRFLSSASWTLPTEPKDRALIDPRAQIAPDALVGASTRIAERTVVKRSVVGRHCILGRGARVLGCVLGDHVVIEEGAKLDGCILGAGTKVGAKAELVRCVTQAGYEVDAGETVRHEKLEISDWAAAGDSDDDDDDDADDDDDEDEESEEN</sequence>
<name>A0ACB8QH22_9AGAM</name>